<keyword evidence="3" id="KW-1185">Reference proteome</keyword>
<comment type="caution">
    <text evidence="2">The sequence shown here is derived from an EMBL/GenBank/DDBJ whole genome shotgun (WGS) entry which is preliminary data.</text>
</comment>
<dbReference type="AlphaFoldDB" id="A0AAV3UHD9"/>
<dbReference type="GeneID" id="68613494"/>
<proteinExistence type="predicted"/>
<dbReference type="InterPro" id="IPR058308">
    <property type="entry name" value="DUF7995"/>
</dbReference>
<evidence type="ECO:0000313" key="2">
    <source>
        <dbReference type="EMBL" id="GAA5049497.1"/>
    </source>
</evidence>
<accession>A0AAV3UHD9</accession>
<dbReference type="Proteomes" id="UP001501729">
    <property type="component" value="Unassembled WGS sequence"/>
</dbReference>
<dbReference type="RefSeq" id="WP_227773309.1">
    <property type="nucleotide sequence ID" value="NZ_BAABKX010000005.1"/>
</dbReference>
<evidence type="ECO:0000259" key="1">
    <source>
        <dbReference type="Pfam" id="PF25958"/>
    </source>
</evidence>
<feature type="domain" description="DUF7995" evidence="1">
    <location>
        <begin position="1"/>
        <end position="163"/>
    </location>
</feature>
<protein>
    <recommendedName>
        <fullName evidence="1">DUF7995 domain-containing protein</fullName>
    </recommendedName>
</protein>
<organism evidence="2 3">
    <name type="scientific">Haladaptatus pallidirubidus</name>
    <dbReference type="NCBI Taxonomy" id="1008152"/>
    <lineage>
        <taxon>Archaea</taxon>
        <taxon>Methanobacteriati</taxon>
        <taxon>Methanobacteriota</taxon>
        <taxon>Stenosarchaea group</taxon>
        <taxon>Halobacteria</taxon>
        <taxon>Halobacteriales</taxon>
        <taxon>Haladaptataceae</taxon>
        <taxon>Haladaptatus</taxon>
    </lineage>
</organism>
<name>A0AAV3UHD9_9EURY</name>
<evidence type="ECO:0000313" key="3">
    <source>
        <dbReference type="Proteomes" id="UP001501729"/>
    </source>
</evidence>
<reference evidence="2 3" key="1">
    <citation type="journal article" date="2019" name="Int. J. Syst. Evol. Microbiol.">
        <title>The Global Catalogue of Microorganisms (GCM) 10K type strain sequencing project: providing services to taxonomists for standard genome sequencing and annotation.</title>
        <authorList>
            <consortium name="The Broad Institute Genomics Platform"/>
            <consortium name="The Broad Institute Genome Sequencing Center for Infectious Disease"/>
            <person name="Wu L."/>
            <person name="Ma J."/>
        </authorList>
    </citation>
    <scope>NUCLEOTIDE SEQUENCE [LARGE SCALE GENOMIC DNA]</scope>
    <source>
        <strain evidence="2 3">JCM 17504</strain>
    </source>
</reference>
<sequence>MHQVIYALVEASTEETALACGKAAFDRLVGAGPDNAAIFDYYVLFDDERSSVAGKSRWGELPVVAPVDSDDGEKLLERGWEATRQEFERNLERVRTAVNEFSNDELMHDKDLARHACYNLGAYRGPSLYLYTEFGDAIRNREHLEHVLNADEQVWIIPADVHY</sequence>
<gene>
    <name evidence="2" type="ORF">GCM10025751_22380</name>
</gene>
<dbReference type="EMBL" id="BAABKX010000005">
    <property type="protein sequence ID" value="GAA5049497.1"/>
    <property type="molecule type" value="Genomic_DNA"/>
</dbReference>
<dbReference type="Pfam" id="PF25958">
    <property type="entry name" value="DUF7995"/>
    <property type="match status" value="1"/>
</dbReference>